<comment type="subcellular location">
    <subcellularLocation>
        <location evidence="1">Membrane</location>
        <topology evidence="1">Multi-pass membrane protein</topology>
    </subcellularLocation>
</comment>
<keyword evidence="2 5" id="KW-0812">Transmembrane</keyword>
<evidence type="ECO:0000256" key="4">
    <source>
        <dbReference type="ARBA" id="ARBA00023136"/>
    </source>
</evidence>
<evidence type="ECO:0000256" key="2">
    <source>
        <dbReference type="ARBA" id="ARBA00022692"/>
    </source>
</evidence>
<feature type="transmembrane region" description="Helical" evidence="5">
    <location>
        <begin position="76"/>
        <end position="94"/>
    </location>
</feature>
<gene>
    <name evidence="7" type="primary">yrbG</name>
    <name evidence="7" type="ORF">CTLFYP3_02305</name>
</gene>
<reference evidence="7" key="1">
    <citation type="submission" date="2019-11" db="EMBL/GenBank/DDBJ databases">
        <authorList>
            <person name="Feng L."/>
        </authorList>
    </citation>
    <scope>NUCLEOTIDE SEQUENCE</scope>
    <source>
        <strain evidence="7">CTertiumLFYP3</strain>
    </source>
</reference>
<feature type="transmembrane region" description="Helical" evidence="5">
    <location>
        <begin position="299"/>
        <end position="317"/>
    </location>
</feature>
<dbReference type="Gene3D" id="1.20.1420.30">
    <property type="entry name" value="NCX, central ion-binding region"/>
    <property type="match status" value="1"/>
</dbReference>
<evidence type="ECO:0000256" key="5">
    <source>
        <dbReference type="SAM" id="Phobius"/>
    </source>
</evidence>
<feature type="transmembrane region" description="Helical" evidence="5">
    <location>
        <begin position="242"/>
        <end position="263"/>
    </location>
</feature>
<organism evidence="7">
    <name type="scientific">Clostridium tertium</name>
    <dbReference type="NCBI Taxonomy" id="1559"/>
    <lineage>
        <taxon>Bacteria</taxon>
        <taxon>Bacillati</taxon>
        <taxon>Bacillota</taxon>
        <taxon>Clostridia</taxon>
        <taxon>Eubacteriales</taxon>
        <taxon>Clostridiaceae</taxon>
        <taxon>Clostridium</taxon>
    </lineage>
</organism>
<dbReference type="GO" id="GO:0005886">
    <property type="term" value="C:plasma membrane"/>
    <property type="evidence" value="ECO:0007669"/>
    <property type="project" value="TreeGrafter"/>
</dbReference>
<dbReference type="PANTHER" id="PTHR10846:SF8">
    <property type="entry name" value="INNER MEMBRANE PROTEIN YRBG"/>
    <property type="match status" value="1"/>
</dbReference>
<evidence type="ECO:0000313" key="7">
    <source>
        <dbReference type="EMBL" id="VYU40291.1"/>
    </source>
</evidence>
<feature type="domain" description="Sodium/calcium exchanger membrane region" evidence="6">
    <location>
        <begin position="3"/>
        <end position="149"/>
    </location>
</feature>
<dbReference type="RefSeq" id="WP_156626743.1">
    <property type="nucleotide sequence ID" value="NZ_CACRTO010000021.1"/>
</dbReference>
<keyword evidence="3 5" id="KW-1133">Transmembrane helix</keyword>
<dbReference type="AlphaFoldDB" id="A0A6N3EN91"/>
<protein>
    <submittedName>
        <fullName evidence="7">Inner membrane protein YrbG</fullName>
    </submittedName>
</protein>
<dbReference type="InterPro" id="IPR004837">
    <property type="entry name" value="NaCa_Exmemb"/>
</dbReference>
<keyword evidence="4 5" id="KW-0472">Membrane</keyword>
<feature type="domain" description="Sodium/calcium exchanger membrane region" evidence="6">
    <location>
        <begin position="172"/>
        <end position="316"/>
    </location>
</feature>
<feature type="transmembrane region" description="Helical" evidence="5">
    <location>
        <begin position="269"/>
        <end position="287"/>
    </location>
</feature>
<dbReference type="Pfam" id="PF01699">
    <property type="entry name" value="Na_Ca_ex"/>
    <property type="match status" value="2"/>
</dbReference>
<proteinExistence type="predicted"/>
<dbReference type="NCBIfam" id="TIGR00367">
    <property type="entry name" value="calcium/sodium antiporter"/>
    <property type="match status" value="1"/>
</dbReference>
<evidence type="ECO:0000256" key="3">
    <source>
        <dbReference type="ARBA" id="ARBA00022989"/>
    </source>
</evidence>
<dbReference type="EMBL" id="CACRTO010000021">
    <property type="protein sequence ID" value="VYU40291.1"/>
    <property type="molecule type" value="Genomic_DNA"/>
</dbReference>
<feature type="transmembrane region" description="Helical" evidence="5">
    <location>
        <begin position="129"/>
        <end position="149"/>
    </location>
</feature>
<dbReference type="GO" id="GO:0005262">
    <property type="term" value="F:calcium channel activity"/>
    <property type="evidence" value="ECO:0007669"/>
    <property type="project" value="TreeGrafter"/>
</dbReference>
<sequence>MEYLILILGFALLIKGADIFVDGASNIAKKFKIPPIIVGLTIVSLGTSAPELAVSLISSIEGNNGIAIGNVLGSNIFNTLMVLGVTAIIMPIIIKKSTMFKDYLVNIVVSLGLLILTFGRTLFNKEAALSRVSGIILLLSCIVYIFYLIKTAKTSGVEEEDEDNTEYKVGASIVRIIIGIIGIVIGGNLVVNSASSIAYSFGLSDKLVGLTIVAMGTSLPELVTSIIAAIKGENDIAVGNVLGSNIFNILLILGVSSAINPIIVSSSLIVDMIFLIFIAIILGLFMFTGKKEKLNLGKIKGLILVLLYICYMVFIIYRN</sequence>
<dbReference type="GO" id="GO:0008273">
    <property type="term" value="F:calcium, potassium:sodium antiporter activity"/>
    <property type="evidence" value="ECO:0007669"/>
    <property type="project" value="TreeGrafter"/>
</dbReference>
<dbReference type="PANTHER" id="PTHR10846">
    <property type="entry name" value="SODIUM/POTASSIUM/CALCIUM EXCHANGER"/>
    <property type="match status" value="1"/>
</dbReference>
<evidence type="ECO:0000256" key="1">
    <source>
        <dbReference type="ARBA" id="ARBA00004141"/>
    </source>
</evidence>
<dbReference type="InterPro" id="IPR004481">
    <property type="entry name" value="K/Na/Ca-exchanger"/>
</dbReference>
<accession>A0A6N3EN91</accession>
<dbReference type="GO" id="GO:0006874">
    <property type="term" value="P:intracellular calcium ion homeostasis"/>
    <property type="evidence" value="ECO:0007669"/>
    <property type="project" value="TreeGrafter"/>
</dbReference>
<name>A0A6N3EN91_9CLOT</name>
<evidence type="ECO:0000259" key="6">
    <source>
        <dbReference type="Pfam" id="PF01699"/>
    </source>
</evidence>
<feature type="transmembrane region" description="Helical" evidence="5">
    <location>
        <begin position="103"/>
        <end position="123"/>
    </location>
</feature>
<dbReference type="InterPro" id="IPR044880">
    <property type="entry name" value="NCX_ion-bd_dom_sf"/>
</dbReference>
<feature type="transmembrane region" description="Helical" evidence="5">
    <location>
        <begin position="169"/>
        <end position="187"/>
    </location>
</feature>